<keyword evidence="1" id="KW-0732">Signal</keyword>
<gene>
    <name evidence="2" type="ORF">GR138_22465</name>
</gene>
<dbReference type="AlphaFoldDB" id="A0A6N8SKY2"/>
<reference evidence="2 3" key="1">
    <citation type="submission" date="2019-12" db="EMBL/GenBank/DDBJ databases">
        <title>Shinella kummerowiae sp. nov., a symbiotic bacterium isolated from root nodules of the herbal legume Kummerowia stipulacea.</title>
        <authorList>
            <person name="Gao J."/>
        </authorList>
    </citation>
    <scope>NUCLEOTIDE SEQUENCE [LARGE SCALE GENOMIC DNA]</scope>
    <source>
        <strain evidence="2 3">CCBAU 25048</strain>
    </source>
</reference>
<sequence>MRVLLSNLAIVTVLTTPAFALAAQTATGTVKDYNKASMSLTLNDGTTFQLPKGFHDPGLKAGEKVSVSFDMSGKNHEAKTVKILR</sequence>
<feature type="chain" id="PRO_5027087134" evidence="1">
    <location>
        <begin position="23"/>
        <end position="85"/>
    </location>
</feature>
<dbReference type="OrthoDB" id="7868674at2"/>
<proteinExistence type="predicted"/>
<protein>
    <submittedName>
        <fullName evidence="2">DUF1344 domain-containing protein</fullName>
    </submittedName>
</protein>
<accession>A0A6N8SKY2</accession>
<name>A0A6N8SKY2_9HYPH</name>
<dbReference type="RefSeq" id="WP_160861485.1">
    <property type="nucleotide sequence ID" value="NZ_JAODWE010000001.1"/>
</dbReference>
<evidence type="ECO:0000313" key="3">
    <source>
        <dbReference type="Proteomes" id="UP000435802"/>
    </source>
</evidence>
<feature type="signal peptide" evidence="1">
    <location>
        <begin position="1"/>
        <end position="22"/>
    </location>
</feature>
<comment type="caution">
    <text evidence="2">The sequence shown here is derived from an EMBL/GenBank/DDBJ whole genome shotgun (WGS) entry which is preliminary data.</text>
</comment>
<evidence type="ECO:0000313" key="2">
    <source>
        <dbReference type="EMBL" id="MXN47976.1"/>
    </source>
</evidence>
<dbReference type="Proteomes" id="UP000435802">
    <property type="component" value="Unassembled WGS sequence"/>
</dbReference>
<keyword evidence="3" id="KW-1185">Reference proteome</keyword>
<organism evidence="2 3">
    <name type="scientific">Shinella kummerowiae</name>
    <dbReference type="NCBI Taxonomy" id="417745"/>
    <lineage>
        <taxon>Bacteria</taxon>
        <taxon>Pseudomonadati</taxon>
        <taxon>Pseudomonadota</taxon>
        <taxon>Alphaproteobacteria</taxon>
        <taxon>Hyphomicrobiales</taxon>
        <taxon>Rhizobiaceae</taxon>
        <taxon>Shinella</taxon>
    </lineage>
</organism>
<evidence type="ECO:0000256" key="1">
    <source>
        <dbReference type="SAM" id="SignalP"/>
    </source>
</evidence>
<dbReference type="EMBL" id="WUMK01000009">
    <property type="protein sequence ID" value="MXN47976.1"/>
    <property type="molecule type" value="Genomic_DNA"/>
</dbReference>
<dbReference type="InterPro" id="IPR009780">
    <property type="entry name" value="DUF1344"/>
</dbReference>
<dbReference type="Pfam" id="PF07076">
    <property type="entry name" value="DUF1344"/>
    <property type="match status" value="1"/>
</dbReference>